<reference evidence="1 2" key="1">
    <citation type="submission" date="2020-04" db="EMBL/GenBank/DDBJ databases">
        <title>Whole genome sequencing of clinical and environmental type strains of Ochrobactrum.</title>
        <authorList>
            <person name="Dharne M."/>
        </authorList>
    </citation>
    <scope>NUCLEOTIDE SEQUENCE [LARGE SCALE GENOMIC DNA]</scope>
    <source>
        <strain evidence="1 2">DSM 13340</strain>
    </source>
</reference>
<accession>A0A7X6FVC4</accession>
<name>A0A7X6FVC4_9HYPH</name>
<organism evidence="1 2">
    <name type="scientific">Brucella tritici</name>
    <dbReference type="NCBI Taxonomy" id="94626"/>
    <lineage>
        <taxon>Bacteria</taxon>
        <taxon>Pseudomonadati</taxon>
        <taxon>Pseudomonadota</taxon>
        <taxon>Alphaproteobacteria</taxon>
        <taxon>Hyphomicrobiales</taxon>
        <taxon>Brucellaceae</taxon>
        <taxon>Brucella/Ochrobactrum group</taxon>
        <taxon>Brucella</taxon>
    </lineage>
</organism>
<dbReference type="EMBL" id="JAAXZB010000005">
    <property type="protein sequence ID" value="NKW11334.1"/>
    <property type="molecule type" value="Genomic_DNA"/>
</dbReference>
<gene>
    <name evidence="1" type="ORF">HGG76_27435</name>
</gene>
<dbReference type="Proteomes" id="UP000558475">
    <property type="component" value="Unassembled WGS sequence"/>
</dbReference>
<comment type="caution">
    <text evidence="1">The sequence shown here is derived from an EMBL/GenBank/DDBJ whole genome shotgun (WGS) entry which is preliminary data.</text>
</comment>
<evidence type="ECO:0000313" key="1">
    <source>
        <dbReference type="EMBL" id="NKW11334.1"/>
    </source>
</evidence>
<dbReference type="AlphaFoldDB" id="A0A7X6FVC4"/>
<proteinExistence type="predicted"/>
<evidence type="ECO:0000313" key="2">
    <source>
        <dbReference type="Proteomes" id="UP000558475"/>
    </source>
</evidence>
<protein>
    <submittedName>
        <fullName evidence="1">Uncharacterized protein</fullName>
    </submittedName>
</protein>
<sequence>METGQKADWRAYPILMGFGDFEPTGSDKTDIMTVANTILQSGVDRMSLWPREHILSWIDLRDAIQSAEKSNVDDKIDKMADALLEYGKFIDMDSYTKTVIKRWQMRVIELPQFYD</sequence>